<evidence type="ECO:0000313" key="6">
    <source>
        <dbReference type="EMBL" id="MBC8578378.1"/>
    </source>
</evidence>
<evidence type="ECO:0000256" key="4">
    <source>
        <dbReference type="ARBA" id="ARBA00022898"/>
    </source>
</evidence>
<dbReference type="InterPro" id="IPR049704">
    <property type="entry name" value="Aminotrans_3_PPA_site"/>
</dbReference>
<dbReference type="InterPro" id="IPR005814">
    <property type="entry name" value="Aminotrans_3"/>
</dbReference>
<comment type="cofactor">
    <cofactor evidence="5">
        <name>pyridoxal 5'-phosphate</name>
        <dbReference type="ChEBI" id="CHEBI:597326"/>
    </cofactor>
    <text evidence="5">Binds 1 pyridoxal phosphate per subunit.</text>
</comment>
<dbReference type="GO" id="GO:0030170">
    <property type="term" value="F:pyridoxal phosphate binding"/>
    <property type="evidence" value="ECO:0007669"/>
    <property type="project" value="InterPro"/>
</dbReference>
<dbReference type="CDD" id="cd00610">
    <property type="entry name" value="OAT_like"/>
    <property type="match status" value="1"/>
</dbReference>
<comment type="catalytic activity">
    <reaction evidence="5">
        <text>N(2)-acetyl-L-ornithine + 2-oxoglutarate = N-acetyl-L-glutamate 5-semialdehyde + L-glutamate</text>
        <dbReference type="Rhea" id="RHEA:18049"/>
        <dbReference type="ChEBI" id="CHEBI:16810"/>
        <dbReference type="ChEBI" id="CHEBI:29123"/>
        <dbReference type="ChEBI" id="CHEBI:29985"/>
        <dbReference type="ChEBI" id="CHEBI:57805"/>
        <dbReference type="EC" id="2.6.1.11"/>
    </reaction>
</comment>
<dbReference type="SUPFAM" id="SSF53383">
    <property type="entry name" value="PLP-dependent transferases"/>
    <property type="match status" value="1"/>
</dbReference>
<comment type="caution">
    <text evidence="6">The sequence shown here is derived from an EMBL/GenBank/DDBJ whole genome shotgun (WGS) entry which is preliminary data.</text>
</comment>
<keyword evidence="4 5" id="KW-0663">Pyridoxal phosphate</keyword>
<feature type="binding site" evidence="5">
    <location>
        <position position="124"/>
    </location>
    <ligand>
        <name>pyridoxal 5'-phosphate</name>
        <dbReference type="ChEBI" id="CHEBI:597326"/>
    </ligand>
</feature>
<feature type="binding site" evidence="5">
    <location>
        <position position="266"/>
    </location>
    <ligand>
        <name>pyridoxal 5'-phosphate</name>
        <dbReference type="ChEBI" id="CHEBI:597326"/>
    </ligand>
</feature>
<dbReference type="EC" id="2.6.1.11" evidence="5"/>
<dbReference type="AlphaFoldDB" id="A0A926ID62"/>
<feature type="binding site" evidence="5">
    <location>
        <begin position="92"/>
        <end position="93"/>
    </location>
    <ligand>
        <name>pyridoxal 5'-phosphate</name>
        <dbReference type="ChEBI" id="CHEBI:597326"/>
    </ligand>
</feature>
<dbReference type="FunFam" id="3.40.640.10:FF:000004">
    <property type="entry name" value="Acetylornithine aminotransferase"/>
    <property type="match status" value="1"/>
</dbReference>
<comment type="pathway">
    <text evidence="5">Amino-acid biosynthesis; L-arginine biosynthesis; N(2)-acetyl-L-ornithine from L-glutamate: step 4/4.</text>
</comment>
<comment type="similarity">
    <text evidence="5">Belongs to the class-III pyridoxal-phosphate-dependent aminotransferase family. ArgD subfamily.</text>
</comment>
<evidence type="ECO:0000256" key="5">
    <source>
        <dbReference type="HAMAP-Rule" id="MF_01107"/>
    </source>
</evidence>
<dbReference type="PIRSF" id="PIRSF000521">
    <property type="entry name" value="Transaminase_4ab_Lys_Orn"/>
    <property type="match status" value="1"/>
</dbReference>
<keyword evidence="7" id="KW-1185">Reference proteome</keyword>
<evidence type="ECO:0000313" key="7">
    <source>
        <dbReference type="Proteomes" id="UP000655830"/>
    </source>
</evidence>
<feature type="modified residue" description="N6-(pyridoxal phosphate)lysine" evidence="5">
    <location>
        <position position="238"/>
    </location>
</feature>
<evidence type="ECO:0000256" key="3">
    <source>
        <dbReference type="ARBA" id="ARBA00022679"/>
    </source>
</evidence>
<keyword evidence="1 5" id="KW-0032">Aminotransferase</keyword>
<reference evidence="6" key="1">
    <citation type="submission" date="2020-08" db="EMBL/GenBank/DDBJ databases">
        <title>Genome public.</title>
        <authorList>
            <person name="Liu C."/>
            <person name="Sun Q."/>
        </authorList>
    </citation>
    <scope>NUCLEOTIDE SEQUENCE</scope>
    <source>
        <strain evidence="6">NSJ-12</strain>
    </source>
</reference>
<dbReference type="InterPro" id="IPR015422">
    <property type="entry name" value="PyrdxlP-dep_Trfase_small"/>
</dbReference>
<gene>
    <name evidence="5" type="primary">argD</name>
    <name evidence="6" type="ORF">H8718_02320</name>
</gene>
<dbReference type="InterPro" id="IPR004636">
    <property type="entry name" value="AcOrn/SuccOrn_fam"/>
</dbReference>
<dbReference type="GO" id="GO:0006526">
    <property type="term" value="P:L-arginine biosynthetic process"/>
    <property type="evidence" value="ECO:0007669"/>
    <property type="project" value="UniProtKB-UniRule"/>
</dbReference>
<dbReference type="NCBIfam" id="NF002325">
    <property type="entry name" value="PRK01278.1"/>
    <property type="match status" value="1"/>
</dbReference>
<feature type="binding site" evidence="5">
    <location>
        <position position="127"/>
    </location>
    <ligand>
        <name>N(2)-acetyl-L-ornithine</name>
        <dbReference type="ChEBI" id="CHEBI:57805"/>
    </ligand>
</feature>
<sequence length="379" mass="41289">MMPTYGRFNLVLENGEGCYVYDEEGHKYLDMGSGIAVNSLGHHHPVLTEALKNQVDKLIHISNYYYTKPQIEAAQLLVTYSSLDKVFFCNSGTEANEGAIKLARKYGKQKSPTKTQIISLKGGFHGRTLGALSATPKEQYQKGFKPLMPDFYYAQFNDIEDIKACINENTCAVILEVIQGEGGIILADEVYLKAVEKLCVQYDALLIIDEVQTGIGRTGSLFAYSQFGLQPDIVTTAKGLGAGLPIGVILCTDKANVFTPGNHGTTFGGNLLATTAASVVLKELCENGLMEHVQSVSKYLKDKLLKIQAKSEKIVEVRGMGLMIGIEINEPVKPLLEKCMAKGLLAIAAGEKVIRLLPPLIMTAKQVDEGIAILEELLI</sequence>
<evidence type="ECO:0000256" key="1">
    <source>
        <dbReference type="ARBA" id="ARBA00022576"/>
    </source>
</evidence>
<accession>A0A926ID62</accession>
<keyword evidence="5" id="KW-0055">Arginine biosynthesis</keyword>
<proteinExistence type="inferred from homology"/>
<protein>
    <recommendedName>
        <fullName evidence="5">Acetylornithine aminotransferase</fullName>
        <shortName evidence="5">ACOAT</shortName>
        <ecNumber evidence="5">2.6.1.11</ecNumber>
    </recommendedName>
</protein>
<dbReference type="InterPro" id="IPR050103">
    <property type="entry name" value="Class-III_PLP-dep_AT"/>
</dbReference>
<dbReference type="GO" id="GO:0003992">
    <property type="term" value="F:N2-acetyl-L-ornithine:2-oxoglutarate 5-aminotransferase activity"/>
    <property type="evidence" value="ECO:0007669"/>
    <property type="project" value="UniProtKB-UniRule"/>
</dbReference>
<feature type="binding site" evidence="5">
    <location>
        <position position="265"/>
    </location>
    <ligand>
        <name>N(2)-acetyl-L-ornithine</name>
        <dbReference type="ChEBI" id="CHEBI:57805"/>
    </ligand>
</feature>
<dbReference type="PROSITE" id="PS00600">
    <property type="entry name" value="AA_TRANSFER_CLASS_3"/>
    <property type="match status" value="1"/>
</dbReference>
<keyword evidence="2 5" id="KW-0028">Amino-acid biosynthesis</keyword>
<comment type="miscellaneous">
    <text evidence="5">May also have succinyldiaminopimelate aminotransferase activity, thus carrying out the corresponding step in lysine biosynthesis.</text>
</comment>
<dbReference type="EMBL" id="JACRSY010000003">
    <property type="protein sequence ID" value="MBC8578378.1"/>
    <property type="molecule type" value="Genomic_DNA"/>
</dbReference>
<feature type="binding site" evidence="5">
    <location>
        <begin position="209"/>
        <end position="212"/>
    </location>
    <ligand>
        <name>pyridoxal 5'-phosphate</name>
        <dbReference type="ChEBI" id="CHEBI:597326"/>
    </ligand>
</feature>
<dbReference type="Proteomes" id="UP000655830">
    <property type="component" value="Unassembled WGS sequence"/>
</dbReference>
<dbReference type="Gene3D" id="3.40.640.10">
    <property type="entry name" value="Type I PLP-dependent aspartate aminotransferase-like (Major domain)"/>
    <property type="match status" value="1"/>
</dbReference>
<dbReference type="GO" id="GO:0005737">
    <property type="term" value="C:cytoplasm"/>
    <property type="evidence" value="ECO:0007669"/>
    <property type="project" value="UniProtKB-SubCell"/>
</dbReference>
<dbReference type="InterPro" id="IPR015421">
    <property type="entry name" value="PyrdxlP-dep_Trfase_major"/>
</dbReference>
<dbReference type="PANTHER" id="PTHR11986:SF79">
    <property type="entry name" value="ACETYLORNITHINE AMINOTRANSFERASE, MITOCHONDRIAL"/>
    <property type="match status" value="1"/>
</dbReference>
<dbReference type="PANTHER" id="PTHR11986">
    <property type="entry name" value="AMINOTRANSFERASE CLASS III"/>
    <property type="match status" value="1"/>
</dbReference>
<dbReference type="Gene3D" id="3.90.1150.10">
    <property type="entry name" value="Aspartate Aminotransferase, domain 1"/>
    <property type="match status" value="1"/>
</dbReference>
<comment type="subcellular location">
    <subcellularLocation>
        <location evidence="5">Cytoplasm</location>
    </subcellularLocation>
</comment>
<name>A0A926ID62_9FIRM</name>
<comment type="subunit">
    <text evidence="5">Homodimer.</text>
</comment>
<dbReference type="HAMAP" id="MF_01107">
    <property type="entry name" value="ArgD_aminotrans_3"/>
    <property type="match status" value="1"/>
</dbReference>
<dbReference type="NCBIfam" id="TIGR00707">
    <property type="entry name" value="argD"/>
    <property type="match status" value="1"/>
</dbReference>
<dbReference type="InterPro" id="IPR015424">
    <property type="entry name" value="PyrdxlP-dep_Trfase"/>
</dbReference>
<organism evidence="6 7">
    <name type="scientific">Zhenhengia yiwuensis</name>
    <dbReference type="NCBI Taxonomy" id="2763666"/>
    <lineage>
        <taxon>Bacteria</taxon>
        <taxon>Bacillati</taxon>
        <taxon>Bacillota</taxon>
        <taxon>Clostridia</taxon>
        <taxon>Lachnospirales</taxon>
        <taxon>Lachnospiraceae</taxon>
        <taxon>Zhenhengia</taxon>
    </lineage>
</organism>
<evidence type="ECO:0000256" key="2">
    <source>
        <dbReference type="ARBA" id="ARBA00022605"/>
    </source>
</evidence>
<dbReference type="GO" id="GO:0042802">
    <property type="term" value="F:identical protein binding"/>
    <property type="evidence" value="ECO:0007669"/>
    <property type="project" value="TreeGrafter"/>
</dbReference>
<dbReference type="Pfam" id="PF00202">
    <property type="entry name" value="Aminotran_3"/>
    <property type="match status" value="1"/>
</dbReference>
<keyword evidence="5" id="KW-0963">Cytoplasm</keyword>
<keyword evidence="3 5" id="KW-0808">Transferase</keyword>